<evidence type="ECO:0000256" key="2">
    <source>
        <dbReference type="PROSITE-ProRule" id="PRU00723"/>
    </source>
</evidence>
<dbReference type="PANTHER" id="PTHR33400:SF12">
    <property type="entry name" value="ZINC FINGER CCCH DOMAIN-CONTAINING PROTEIN 45-RELATED"/>
    <property type="match status" value="1"/>
</dbReference>
<dbReference type="PROSITE" id="PS50103">
    <property type="entry name" value="ZF_C3H1"/>
    <property type="match status" value="1"/>
</dbReference>
<protein>
    <recommendedName>
        <fullName evidence="4">C3H1-type domain-containing protein</fullName>
    </recommendedName>
</protein>
<sequence length="509" mass="56412">MKRSKKSRVSWPPGPLLCQVKIFRTEDCPAKVASQPQRHNFTKISSGKPRAPDLPPGFEGSHYADKLNVSNIPRIKWKRPPKFLVNDALLIGDGVESTERRTENLRITKVLEAIYPHRSTIPSRPSVSPAVEAESFDDSKTPVIRLTPIEDEWEPAEESTHSVLESNKQGQLETKPPSSPQEPVSVSGLAPDLSLAASAALAALMKTKEQGSMVDPELLIKLLTDPKMIKNLITDTTGKLSETENQPVDTGIDPTRLVPQHFTASTMARKPQPPVIIPQKQSLAASQPLTNPDRRRVSPPKPGNGNITQLNPPRSIPMPVQFSVGIATEPSLPARLPSSSLPISLNLQRPQHAFSEPKVIVKPQPQPQPQHTSAFRTSEMNNVQASVGFGRYPQTGFDTYPMNLNGVDANGRLKPIVQPLKGLDYFKNLIREHGTVNHENTQYHSQTGKFNGRFDQIKVQKQCIYYGTARGCKLGDSCVYVHDRVRPSFEAEAPRAKRLKFGRYEKNGF</sequence>
<reference evidence="5 6" key="1">
    <citation type="journal article" date="2013" name="Front. Plant Sci.">
        <title>The Reference Genome of the Halophytic Plant Eutrema salsugineum.</title>
        <authorList>
            <person name="Yang R."/>
            <person name="Jarvis D.E."/>
            <person name="Chen H."/>
            <person name="Beilstein M.A."/>
            <person name="Grimwood J."/>
            <person name="Jenkins J."/>
            <person name="Shu S."/>
            <person name="Prochnik S."/>
            <person name="Xin M."/>
            <person name="Ma C."/>
            <person name="Schmutz J."/>
            <person name="Wing R.A."/>
            <person name="Mitchell-Olds T."/>
            <person name="Schumaker K.S."/>
            <person name="Wang X."/>
        </authorList>
    </citation>
    <scope>NUCLEOTIDE SEQUENCE [LARGE SCALE GENOMIC DNA]</scope>
</reference>
<feature type="domain" description="C3H1-type" evidence="4">
    <location>
        <begin position="457"/>
        <end position="485"/>
    </location>
</feature>
<evidence type="ECO:0000259" key="4">
    <source>
        <dbReference type="PROSITE" id="PS50103"/>
    </source>
</evidence>
<dbReference type="AlphaFoldDB" id="V4NGT2"/>
<dbReference type="Gramene" id="ESQ45396">
    <property type="protein sequence ID" value="ESQ45396"/>
    <property type="gene ID" value="EUTSA_v10010301mg"/>
</dbReference>
<feature type="region of interest" description="Disordered" evidence="3">
    <location>
        <begin position="151"/>
        <end position="187"/>
    </location>
</feature>
<feature type="compositionally biased region" description="Polar residues" evidence="3">
    <location>
        <begin position="34"/>
        <end position="45"/>
    </location>
</feature>
<feature type="region of interest" description="Disordered" evidence="3">
    <location>
        <begin position="280"/>
        <end position="316"/>
    </location>
</feature>
<dbReference type="OrthoDB" id="1928519at2759"/>
<feature type="region of interest" description="Disordered" evidence="3">
    <location>
        <begin position="31"/>
        <end position="52"/>
    </location>
</feature>
<evidence type="ECO:0000256" key="1">
    <source>
        <dbReference type="ARBA" id="ARBA00023125"/>
    </source>
</evidence>
<dbReference type="EMBL" id="KI517435">
    <property type="protein sequence ID" value="ESQ45396.1"/>
    <property type="molecule type" value="Genomic_DNA"/>
</dbReference>
<keyword evidence="6" id="KW-1185">Reference proteome</keyword>
<evidence type="ECO:0000313" key="6">
    <source>
        <dbReference type="Proteomes" id="UP000030689"/>
    </source>
</evidence>
<keyword evidence="2" id="KW-0862">Zinc</keyword>
<feature type="zinc finger region" description="C3H1-type" evidence="2">
    <location>
        <begin position="457"/>
        <end position="485"/>
    </location>
</feature>
<organism evidence="5 6">
    <name type="scientific">Eutrema salsugineum</name>
    <name type="common">Saltwater cress</name>
    <name type="synonym">Sisymbrium salsugineum</name>
    <dbReference type="NCBI Taxonomy" id="72664"/>
    <lineage>
        <taxon>Eukaryota</taxon>
        <taxon>Viridiplantae</taxon>
        <taxon>Streptophyta</taxon>
        <taxon>Embryophyta</taxon>
        <taxon>Tracheophyta</taxon>
        <taxon>Spermatophyta</taxon>
        <taxon>Magnoliopsida</taxon>
        <taxon>eudicotyledons</taxon>
        <taxon>Gunneridae</taxon>
        <taxon>Pentapetalae</taxon>
        <taxon>rosids</taxon>
        <taxon>malvids</taxon>
        <taxon>Brassicales</taxon>
        <taxon>Brassicaceae</taxon>
        <taxon>Eutremeae</taxon>
        <taxon>Eutrema</taxon>
    </lineage>
</organism>
<evidence type="ECO:0000256" key="3">
    <source>
        <dbReference type="SAM" id="MobiDB-lite"/>
    </source>
</evidence>
<dbReference type="Proteomes" id="UP000030689">
    <property type="component" value="Unassembled WGS sequence"/>
</dbReference>
<dbReference type="PANTHER" id="PTHR33400">
    <property type="entry name" value="ZINC FINGER CCCH DOMAIN-CONTAINING PROTEIN 6-RELATED"/>
    <property type="match status" value="1"/>
</dbReference>
<dbReference type="InterPro" id="IPR000571">
    <property type="entry name" value="Znf_CCCH"/>
</dbReference>
<evidence type="ECO:0000313" key="5">
    <source>
        <dbReference type="EMBL" id="ESQ45396.1"/>
    </source>
</evidence>
<keyword evidence="1" id="KW-0238">DNA-binding</keyword>
<dbReference type="GO" id="GO:0003677">
    <property type="term" value="F:DNA binding"/>
    <property type="evidence" value="ECO:0007669"/>
    <property type="project" value="UniProtKB-KW"/>
</dbReference>
<keyword evidence="2" id="KW-0863">Zinc-finger</keyword>
<gene>
    <name evidence="5" type="ORF">EUTSA_v10010301mg</name>
</gene>
<dbReference type="eggNOG" id="ENOG502QUGU">
    <property type="taxonomic scope" value="Eukaryota"/>
</dbReference>
<name>V4NGT2_EUTSA</name>
<dbReference type="STRING" id="72664.V4NGT2"/>
<proteinExistence type="predicted"/>
<dbReference type="OMA" id="CIYYGTA"/>
<dbReference type="KEGG" id="eus:EUTSA_v10010301mg"/>
<keyword evidence="2" id="KW-0479">Metal-binding</keyword>
<dbReference type="GO" id="GO:0008270">
    <property type="term" value="F:zinc ion binding"/>
    <property type="evidence" value="ECO:0007669"/>
    <property type="project" value="UniProtKB-KW"/>
</dbReference>
<feature type="compositionally biased region" description="Polar residues" evidence="3">
    <location>
        <begin position="161"/>
        <end position="172"/>
    </location>
</feature>
<accession>V4NGT2</accession>